<comment type="caution">
    <text evidence="3">The sequence shown here is derived from an EMBL/GenBank/DDBJ whole genome shotgun (WGS) entry which is preliminary data.</text>
</comment>
<protein>
    <submittedName>
        <fullName evidence="3">Helix-turn-helix transcriptional regulator</fullName>
    </submittedName>
</protein>
<organism evidence="3 4">
    <name type="scientific">Lentzea miocenica</name>
    <dbReference type="NCBI Taxonomy" id="3095431"/>
    <lineage>
        <taxon>Bacteria</taxon>
        <taxon>Bacillati</taxon>
        <taxon>Actinomycetota</taxon>
        <taxon>Actinomycetes</taxon>
        <taxon>Pseudonocardiales</taxon>
        <taxon>Pseudonocardiaceae</taxon>
        <taxon>Lentzea</taxon>
    </lineage>
</organism>
<feature type="domain" description="DUF5753" evidence="2">
    <location>
        <begin position="130"/>
        <end position="306"/>
    </location>
</feature>
<sequence length="318" mass="35444">MRLVWESTRRAQPRRLPSSSRHHGVSRTMSKGFKSNLQNRAVARALALWRKESGLSLTEVTKRVHWSPAKTSMLQNGLVPITDADVMALALVYEIDDVRREPVFWGAQRTRDPRMFDLVTGGTASCVQWTYSEVEAEANYVRTVALDALPPLVWTPEYSAAIRGVQVEAVSEQGHRFYPDKHREQVVEQLSDGPSLRMDLVLGEAALRRPVGGALVIADQLFQLASFAQLAGVRVFLVPDRVGELAPMASFSVLSFREAQFDDVVHLDCPHGGTWLENQAERRPYVDTFERLMLAALPAAVTTGAIVKAAQHFKDVAR</sequence>
<dbReference type="CDD" id="cd00093">
    <property type="entry name" value="HTH_XRE"/>
    <property type="match status" value="1"/>
</dbReference>
<dbReference type="InterPro" id="IPR043917">
    <property type="entry name" value="DUF5753"/>
</dbReference>
<dbReference type="Pfam" id="PF13560">
    <property type="entry name" value="HTH_31"/>
    <property type="match status" value="1"/>
</dbReference>
<dbReference type="Pfam" id="PF19054">
    <property type="entry name" value="DUF5753"/>
    <property type="match status" value="1"/>
</dbReference>
<gene>
    <name evidence="3" type="ORF">SK803_22375</name>
</gene>
<proteinExistence type="predicted"/>
<dbReference type="EMBL" id="JAXAVW010000018">
    <property type="protein sequence ID" value="MDX8032974.1"/>
    <property type="molecule type" value="Genomic_DNA"/>
</dbReference>
<keyword evidence="4" id="KW-1185">Reference proteome</keyword>
<feature type="region of interest" description="Disordered" evidence="1">
    <location>
        <begin position="1"/>
        <end position="30"/>
    </location>
</feature>
<dbReference type="RefSeq" id="WP_319968006.1">
    <property type="nucleotide sequence ID" value="NZ_JAXAVW010000018.1"/>
</dbReference>
<dbReference type="InterPro" id="IPR001387">
    <property type="entry name" value="Cro/C1-type_HTH"/>
</dbReference>
<evidence type="ECO:0000313" key="3">
    <source>
        <dbReference type="EMBL" id="MDX8032974.1"/>
    </source>
</evidence>
<evidence type="ECO:0000256" key="1">
    <source>
        <dbReference type="SAM" id="MobiDB-lite"/>
    </source>
</evidence>
<dbReference type="Proteomes" id="UP001285521">
    <property type="component" value="Unassembled WGS sequence"/>
</dbReference>
<reference evidence="3 4" key="1">
    <citation type="submission" date="2023-11" db="EMBL/GenBank/DDBJ databases">
        <title>Lentzea sokolovensis, sp. nov., Lentzea kristufkii, sp. nov., and Lentzea miocenensis, sp. nov., rare actinobacteria from Sokolov Coal Basin, Miocene lacustrine sediment, Czech Republic.</title>
        <authorList>
            <person name="Lara A."/>
            <person name="Kotroba L."/>
            <person name="Nouioui I."/>
            <person name="Neumann-Schaal M."/>
            <person name="Mast Y."/>
            <person name="Chronakova A."/>
        </authorList>
    </citation>
    <scope>NUCLEOTIDE SEQUENCE [LARGE SCALE GENOMIC DNA]</scope>
    <source>
        <strain evidence="3 4">BCCO 10_0856</strain>
    </source>
</reference>
<evidence type="ECO:0000259" key="2">
    <source>
        <dbReference type="Pfam" id="PF19054"/>
    </source>
</evidence>
<accession>A0ABU4T484</accession>
<name>A0ABU4T484_9PSEU</name>
<evidence type="ECO:0000313" key="4">
    <source>
        <dbReference type="Proteomes" id="UP001285521"/>
    </source>
</evidence>